<sequence length="546" mass="59508">MATDFAQWMAGLEAKRAAKDGEPAGLEQLSGRSHQNDDEPESAIKNQKGERTAEENLKELKQEMKLLRWHKLANEAALKAAIIKTKRLKGKEAKHTGATRQLEKAAWMQQVIQEEQGKPLEVTEDFIREYQGKEAVEDHRVEKDMKRHLTNLKRVKENFEQRAEIHQRNQTYKEKKLLLDRKAQAIADQGGVTGGKALPPIGASMDADPMASVSLQNASSLLSDTQGPLGTGQKNMAKVVSSLDRLMELEKRISLLERDADDGGNPARRSGGGHGAKKVVFAKQRVAANAVEPARTKYHVRVNRKATGMRRGAPGPGRDNAHGHTADLGDDSEGTFMTSLPAIKPTTKTSGSRKSSSLVPYENKPGSKSSTSRTQRSDLAWPPQYDKKREVMMRNLHGKSDGSVRRQKVVRQSNKAASARDTARLRNGPTSSSRGVVVRGVTRGPARLALADTPSAGKTSRTKTKKTLTGRNSAAIRGVRANTSSTNRYRSSRGASSSKRTSNATSKKHTRGGRGHFQTDDEQAAPKMPQLPGFGLGVVGTSTGAR</sequence>
<accession>A0A2R5GLI1</accession>
<proteinExistence type="predicted"/>
<evidence type="ECO:0000256" key="2">
    <source>
        <dbReference type="SAM" id="MobiDB-lite"/>
    </source>
</evidence>
<gene>
    <name evidence="3" type="ORF">FCC1311_079812</name>
</gene>
<keyword evidence="4" id="KW-1185">Reference proteome</keyword>
<dbReference type="AlphaFoldDB" id="A0A2R5GLI1"/>
<reference evidence="3 4" key="1">
    <citation type="submission" date="2017-12" db="EMBL/GenBank/DDBJ databases">
        <title>Sequencing, de novo assembly and annotation of complete genome of a new Thraustochytrid species, strain FCC1311.</title>
        <authorList>
            <person name="Sedici K."/>
            <person name="Godart F."/>
            <person name="Aiese Cigliano R."/>
            <person name="Sanseverino W."/>
            <person name="Barakat M."/>
            <person name="Ortet P."/>
            <person name="Marechal E."/>
            <person name="Cagnac O."/>
            <person name="Amato A."/>
        </authorList>
    </citation>
    <scope>NUCLEOTIDE SEQUENCE [LARGE SCALE GENOMIC DNA]</scope>
</reference>
<comment type="caution">
    <text evidence="3">The sequence shown here is derived from an EMBL/GenBank/DDBJ whole genome shotgun (WGS) entry which is preliminary data.</text>
</comment>
<feature type="compositionally biased region" description="Basic and acidic residues" evidence="2">
    <location>
        <begin position="385"/>
        <end position="404"/>
    </location>
</feature>
<dbReference type="Proteomes" id="UP000241890">
    <property type="component" value="Unassembled WGS sequence"/>
</dbReference>
<feature type="coiled-coil region" evidence="1">
    <location>
        <begin position="142"/>
        <end position="169"/>
    </location>
</feature>
<dbReference type="InParanoid" id="A0A2R5GLI1"/>
<feature type="compositionally biased region" description="Basic and acidic residues" evidence="2">
    <location>
        <begin position="47"/>
        <end position="56"/>
    </location>
</feature>
<feature type="region of interest" description="Disordered" evidence="2">
    <location>
        <begin position="15"/>
        <end position="56"/>
    </location>
</feature>
<feature type="compositionally biased region" description="Low complexity" evidence="2">
    <location>
        <begin position="428"/>
        <end position="445"/>
    </location>
</feature>
<dbReference type="EMBL" id="BEYU01000105">
    <property type="protein sequence ID" value="GBG31756.1"/>
    <property type="molecule type" value="Genomic_DNA"/>
</dbReference>
<organism evidence="3 4">
    <name type="scientific">Hondaea fermentalgiana</name>
    <dbReference type="NCBI Taxonomy" id="2315210"/>
    <lineage>
        <taxon>Eukaryota</taxon>
        <taxon>Sar</taxon>
        <taxon>Stramenopiles</taxon>
        <taxon>Bigyra</taxon>
        <taxon>Labyrinthulomycetes</taxon>
        <taxon>Thraustochytrida</taxon>
        <taxon>Thraustochytriidae</taxon>
        <taxon>Hondaea</taxon>
    </lineage>
</organism>
<feature type="region of interest" description="Disordered" evidence="2">
    <location>
        <begin position="305"/>
        <end position="546"/>
    </location>
</feature>
<keyword evidence="1" id="KW-0175">Coiled coil</keyword>
<evidence type="ECO:0000313" key="3">
    <source>
        <dbReference type="EMBL" id="GBG31756.1"/>
    </source>
</evidence>
<dbReference type="OrthoDB" id="167865at2759"/>
<name>A0A2R5GLI1_9STRA</name>
<protein>
    <submittedName>
        <fullName evidence="3">Uncharacterized protein</fullName>
    </submittedName>
</protein>
<feature type="compositionally biased region" description="Low complexity" evidence="2">
    <location>
        <begin position="344"/>
        <end position="357"/>
    </location>
</feature>
<feature type="compositionally biased region" description="Low complexity" evidence="2">
    <location>
        <begin position="480"/>
        <end position="502"/>
    </location>
</feature>
<evidence type="ECO:0000256" key="1">
    <source>
        <dbReference type="SAM" id="Coils"/>
    </source>
</evidence>
<evidence type="ECO:0000313" key="4">
    <source>
        <dbReference type="Proteomes" id="UP000241890"/>
    </source>
</evidence>